<feature type="region of interest" description="Disordered" evidence="9">
    <location>
        <begin position="1"/>
        <end position="40"/>
    </location>
</feature>
<dbReference type="InterPro" id="IPR018303">
    <property type="entry name" value="ATPase_P-typ_P_site"/>
</dbReference>
<reference evidence="11 12" key="1">
    <citation type="submission" date="2019-06" db="EMBL/GenBank/DDBJ databases">
        <title>Draft genome sequence of Actinomyces johnsonii CCUG 34287T.</title>
        <authorList>
            <person name="Salva-Serra F."/>
            <person name="Cardew S."/>
            <person name="Moore E."/>
        </authorList>
    </citation>
    <scope>NUCLEOTIDE SEQUENCE [LARGE SCALE GENOMIC DNA]</scope>
    <source>
        <strain evidence="11 12">CCUG 34287</strain>
    </source>
</reference>
<feature type="transmembrane region" description="Helical" evidence="8">
    <location>
        <begin position="647"/>
        <end position="668"/>
    </location>
</feature>
<dbReference type="GO" id="GO:0005524">
    <property type="term" value="F:ATP binding"/>
    <property type="evidence" value="ECO:0007669"/>
    <property type="project" value="UniProtKB-UniRule"/>
</dbReference>
<dbReference type="SFLD" id="SFLDG00002">
    <property type="entry name" value="C1.7:_P-type_atpase_like"/>
    <property type="match status" value="1"/>
</dbReference>
<keyword evidence="6 8" id="KW-1133">Transmembrane helix</keyword>
<dbReference type="SUPFAM" id="SSF81653">
    <property type="entry name" value="Calcium ATPase, transduction domain A"/>
    <property type="match status" value="1"/>
</dbReference>
<dbReference type="GO" id="GO:0046872">
    <property type="term" value="F:metal ion binding"/>
    <property type="evidence" value="ECO:0007669"/>
    <property type="project" value="UniProtKB-KW"/>
</dbReference>
<dbReference type="SFLD" id="SFLDS00003">
    <property type="entry name" value="Haloacid_Dehalogenase"/>
    <property type="match status" value="1"/>
</dbReference>
<dbReference type="AlphaFoldDB" id="A0A508A1I5"/>
<dbReference type="PROSITE" id="PS01229">
    <property type="entry name" value="COF_2"/>
    <property type="match status" value="1"/>
</dbReference>
<evidence type="ECO:0000256" key="2">
    <source>
        <dbReference type="ARBA" id="ARBA00006024"/>
    </source>
</evidence>
<dbReference type="PROSITE" id="PS00154">
    <property type="entry name" value="ATPASE_E1_E2"/>
    <property type="match status" value="1"/>
</dbReference>
<keyword evidence="8" id="KW-0067">ATP-binding</keyword>
<name>A0A508A1I5_9ACTO</name>
<dbReference type="InterPro" id="IPR051014">
    <property type="entry name" value="Cation_Transport_ATPase_IB"/>
</dbReference>
<dbReference type="InterPro" id="IPR023214">
    <property type="entry name" value="HAD_sf"/>
</dbReference>
<dbReference type="Pfam" id="PF00122">
    <property type="entry name" value="E1-E2_ATPase"/>
    <property type="match status" value="1"/>
</dbReference>
<dbReference type="InterPro" id="IPR001757">
    <property type="entry name" value="P_typ_ATPase"/>
</dbReference>
<dbReference type="Proteomes" id="UP000319010">
    <property type="component" value="Unassembled WGS sequence"/>
</dbReference>
<evidence type="ECO:0000256" key="5">
    <source>
        <dbReference type="ARBA" id="ARBA00022967"/>
    </source>
</evidence>
<accession>A0A508A1I5</accession>
<dbReference type="InterPro" id="IPR023299">
    <property type="entry name" value="ATPase_P-typ_cyto_dom_N"/>
</dbReference>
<dbReference type="SUPFAM" id="SSF56784">
    <property type="entry name" value="HAD-like"/>
    <property type="match status" value="1"/>
</dbReference>
<dbReference type="InterPro" id="IPR059000">
    <property type="entry name" value="ATPase_P-type_domA"/>
</dbReference>
<dbReference type="Gene3D" id="3.40.1110.10">
    <property type="entry name" value="Calcium-transporting ATPase, cytoplasmic domain N"/>
    <property type="match status" value="1"/>
</dbReference>
<dbReference type="GO" id="GO:0016887">
    <property type="term" value="F:ATP hydrolysis activity"/>
    <property type="evidence" value="ECO:0007669"/>
    <property type="project" value="InterPro"/>
</dbReference>
<dbReference type="InterPro" id="IPR023298">
    <property type="entry name" value="ATPase_P-typ_TM_dom_sf"/>
</dbReference>
<sequence>MTAHPPAAHSHPPAQRPSASTPALPVDESDDLTGPGGDRATTGERIIDRIEWADIARIAVVGLASLGVWAASAAGAPSRLVAVAGTAALAVGCWPLVVEAAGELRERRMSMELSMLLAIVAAAVIGEWVTALAVTVFALCAEVLEDLSMDRGRDALTDLMSFLPQTARVMTGPQGTETSEVPLDEVRPGQVIALSPGGRVPVDGVVRTGRADVDQSRITGESLPVQVGPGDRVPAGSITRGALELQVERVGEDSSYGRIVAAVRRAQSSRAPVQRLADRLAARIVYLALAAALVTFLATRDARATISVIIVAGACGVAAGTPLAVLAAIARAARCGAFVKDGTHLERLSAVDTVVLDKTGTLTAGAPRVVAVNLAQPAGEPTADPMAESTAESTAAPAAGEDEVLALAAAAEWNSEHPIGRAICTEAAVRDLTVPVPDDVIYSPGAGVSARVKERWITVGRREGREHRAGQAVQETASAADTADDAAIVSDTASDPEAPSATSVVEVRADGRLLGTIALADRLRQGAASAVRDLGGMGLEVLMLTGDSAASATHVAHALGLAPDQVRAGLLPADKEEVIRARRREGRCVAMVGDGVNDAPALSAADVGIAMGTGTDVAREAGDVVLVGSDPADLVETVRVARRARSIIMVNFAGTVVVDVAGMIAAGLGLLGPVAAALVHVVSESAFILNSARLVPRPARRR</sequence>
<evidence type="ECO:0000259" key="10">
    <source>
        <dbReference type="Pfam" id="PF00122"/>
    </source>
</evidence>
<protein>
    <submittedName>
        <fullName evidence="11">Cation-translocating P-type ATPase</fullName>
    </submittedName>
</protein>
<proteinExistence type="inferred from homology"/>
<dbReference type="PANTHER" id="PTHR48085">
    <property type="entry name" value="CADMIUM/ZINC-TRANSPORTING ATPASE HMA2-RELATED"/>
    <property type="match status" value="1"/>
</dbReference>
<feature type="compositionally biased region" description="Low complexity" evidence="9">
    <location>
        <begin position="1"/>
        <end position="20"/>
    </location>
</feature>
<evidence type="ECO:0000256" key="1">
    <source>
        <dbReference type="ARBA" id="ARBA00004651"/>
    </source>
</evidence>
<dbReference type="PRINTS" id="PR00119">
    <property type="entry name" value="CATATPASE"/>
</dbReference>
<comment type="caution">
    <text evidence="11">The sequence shown here is derived from an EMBL/GenBank/DDBJ whole genome shotgun (WGS) entry which is preliminary data.</text>
</comment>
<feature type="transmembrane region" description="Helical" evidence="8">
    <location>
        <begin position="55"/>
        <end position="73"/>
    </location>
</feature>
<feature type="transmembrane region" description="Helical" evidence="8">
    <location>
        <begin position="304"/>
        <end position="330"/>
    </location>
</feature>
<gene>
    <name evidence="11" type="ORF">FK256_10490</name>
</gene>
<feature type="transmembrane region" description="Helical" evidence="8">
    <location>
        <begin position="674"/>
        <end position="695"/>
    </location>
</feature>
<comment type="subcellular location">
    <subcellularLocation>
        <location evidence="1">Cell membrane</location>
        <topology evidence="1">Multi-pass membrane protein</topology>
    </subcellularLocation>
</comment>
<dbReference type="RefSeq" id="WP_021607224.1">
    <property type="nucleotide sequence ID" value="NZ_JASPFB010000016.1"/>
</dbReference>
<dbReference type="SUPFAM" id="SSF81665">
    <property type="entry name" value="Calcium ATPase, transmembrane domain M"/>
    <property type="match status" value="1"/>
</dbReference>
<evidence type="ECO:0000256" key="4">
    <source>
        <dbReference type="ARBA" id="ARBA00022723"/>
    </source>
</evidence>
<feature type="domain" description="P-type ATPase A" evidence="10">
    <location>
        <begin position="163"/>
        <end position="263"/>
    </location>
</feature>
<dbReference type="NCBIfam" id="TIGR01494">
    <property type="entry name" value="ATPase_P-type"/>
    <property type="match status" value="2"/>
</dbReference>
<evidence type="ECO:0000256" key="9">
    <source>
        <dbReference type="SAM" id="MobiDB-lite"/>
    </source>
</evidence>
<keyword evidence="3 8" id="KW-0812">Transmembrane</keyword>
<feature type="transmembrane region" description="Helical" evidence="8">
    <location>
        <begin position="117"/>
        <end position="144"/>
    </location>
</feature>
<feature type="transmembrane region" description="Helical" evidence="8">
    <location>
        <begin position="80"/>
        <end position="97"/>
    </location>
</feature>
<keyword evidence="8" id="KW-0547">Nucleotide-binding</keyword>
<evidence type="ECO:0000256" key="7">
    <source>
        <dbReference type="ARBA" id="ARBA00023136"/>
    </source>
</evidence>
<keyword evidence="4 8" id="KW-0479">Metal-binding</keyword>
<dbReference type="InterPro" id="IPR036412">
    <property type="entry name" value="HAD-like_sf"/>
</dbReference>
<evidence type="ECO:0000313" key="12">
    <source>
        <dbReference type="Proteomes" id="UP000319010"/>
    </source>
</evidence>
<dbReference type="Pfam" id="PF00702">
    <property type="entry name" value="Hydrolase"/>
    <property type="match status" value="1"/>
</dbReference>
<dbReference type="Gene3D" id="3.40.50.1000">
    <property type="entry name" value="HAD superfamily/HAD-like"/>
    <property type="match status" value="1"/>
</dbReference>
<organism evidence="11 12">
    <name type="scientific">Actinomyces johnsonii</name>
    <dbReference type="NCBI Taxonomy" id="544581"/>
    <lineage>
        <taxon>Bacteria</taxon>
        <taxon>Bacillati</taxon>
        <taxon>Actinomycetota</taxon>
        <taxon>Actinomycetes</taxon>
        <taxon>Actinomycetales</taxon>
        <taxon>Actinomycetaceae</taxon>
        <taxon>Actinomyces</taxon>
    </lineage>
</organism>
<dbReference type="EMBL" id="VICB01000017">
    <property type="protein sequence ID" value="TQD42284.1"/>
    <property type="molecule type" value="Genomic_DNA"/>
</dbReference>
<evidence type="ECO:0000256" key="6">
    <source>
        <dbReference type="ARBA" id="ARBA00022989"/>
    </source>
</evidence>
<dbReference type="InterPro" id="IPR027256">
    <property type="entry name" value="P-typ_ATPase_IB"/>
</dbReference>
<feature type="region of interest" description="Disordered" evidence="9">
    <location>
        <begin position="463"/>
        <end position="484"/>
    </location>
</feature>
<dbReference type="GO" id="GO:0005886">
    <property type="term" value="C:plasma membrane"/>
    <property type="evidence" value="ECO:0007669"/>
    <property type="project" value="UniProtKB-SubCell"/>
</dbReference>
<keyword evidence="7 8" id="KW-0472">Membrane</keyword>
<evidence type="ECO:0000313" key="11">
    <source>
        <dbReference type="EMBL" id="TQD42284.1"/>
    </source>
</evidence>
<comment type="similarity">
    <text evidence="2 8">Belongs to the cation transport ATPase (P-type) (TC 3.A.3) family. Type IB subfamily.</text>
</comment>
<dbReference type="GO" id="GO:0019829">
    <property type="term" value="F:ATPase-coupled monoatomic cation transmembrane transporter activity"/>
    <property type="evidence" value="ECO:0007669"/>
    <property type="project" value="InterPro"/>
</dbReference>
<keyword evidence="5" id="KW-1278">Translocase</keyword>
<dbReference type="PANTHER" id="PTHR48085:SF5">
    <property type="entry name" value="CADMIUM_ZINC-TRANSPORTING ATPASE HMA4-RELATED"/>
    <property type="match status" value="1"/>
</dbReference>
<evidence type="ECO:0000256" key="3">
    <source>
        <dbReference type="ARBA" id="ARBA00022692"/>
    </source>
</evidence>
<dbReference type="InterPro" id="IPR044492">
    <property type="entry name" value="P_typ_ATPase_HD_dom"/>
</dbReference>
<evidence type="ECO:0000256" key="8">
    <source>
        <dbReference type="RuleBase" id="RU362081"/>
    </source>
</evidence>
<dbReference type="InterPro" id="IPR008250">
    <property type="entry name" value="ATPase_P-typ_transduc_dom_A_sf"/>
</dbReference>
<dbReference type="NCBIfam" id="TIGR01525">
    <property type="entry name" value="ATPase-IB_hvy"/>
    <property type="match status" value="1"/>
</dbReference>
<dbReference type="SFLD" id="SFLDF00027">
    <property type="entry name" value="p-type_atpase"/>
    <property type="match status" value="1"/>
</dbReference>
<keyword evidence="8" id="KW-1003">Cell membrane</keyword>
<dbReference type="Gene3D" id="2.70.150.10">
    <property type="entry name" value="Calcium-transporting ATPase, cytoplasmic transduction domain A"/>
    <property type="match status" value="1"/>
</dbReference>
<dbReference type="GO" id="GO:0015086">
    <property type="term" value="F:cadmium ion transmembrane transporter activity"/>
    <property type="evidence" value="ECO:0007669"/>
    <property type="project" value="TreeGrafter"/>
</dbReference>
<feature type="transmembrane region" description="Helical" evidence="8">
    <location>
        <begin position="280"/>
        <end position="298"/>
    </location>
</feature>